<keyword evidence="4" id="KW-0418">Kinase</keyword>
<dbReference type="InterPro" id="IPR011011">
    <property type="entry name" value="Znf_FYVE_PHD"/>
</dbReference>
<dbReference type="PROSITE" id="PS50178">
    <property type="entry name" value="ZF_FYVE"/>
    <property type="match status" value="1"/>
</dbReference>
<proteinExistence type="predicted"/>
<dbReference type="GO" id="GO:0005777">
    <property type="term" value="C:peroxisome"/>
    <property type="evidence" value="ECO:0007669"/>
    <property type="project" value="TreeGrafter"/>
</dbReference>
<dbReference type="SMART" id="SM00064">
    <property type="entry name" value="FYVE"/>
    <property type="match status" value="1"/>
</dbReference>
<dbReference type="PANTHER" id="PTHR10048">
    <property type="entry name" value="PHOSPHATIDYLINOSITOL KINASE"/>
    <property type="match status" value="1"/>
</dbReference>
<dbReference type="GO" id="GO:0006897">
    <property type="term" value="P:endocytosis"/>
    <property type="evidence" value="ECO:0007669"/>
    <property type="project" value="TreeGrafter"/>
</dbReference>
<evidence type="ECO:0008006" key="9">
    <source>
        <dbReference type="Google" id="ProtNLM"/>
    </source>
</evidence>
<dbReference type="PROSITE" id="PS50290">
    <property type="entry name" value="PI3_4_KINASE_3"/>
    <property type="match status" value="1"/>
</dbReference>
<evidence type="ECO:0000259" key="7">
    <source>
        <dbReference type="PROSITE" id="PS50290"/>
    </source>
</evidence>
<evidence type="ECO:0000256" key="2">
    <source>
        <dbReference type="ARBA" id="ARBA00022723"/>
    </source>
</evidence>
<dbReference type="InterPro" id="IPR000403">
    <property type="entry name" value="PI3/4_kinase_cat_dom"/>
</dbReference>
<dbReference type="InterPro" id="IPR018936">
    <property type="entry name" value="PI3/4_kinase_CS"/>
</dbReference>
<dbReference type="GO" id="GO:0000407">
    <property type="term" value="C:phagophore assembly site"/>
    <property type="evidence" value="ECO:0007669"/>
    <property type="project" value="TreeGrafter"/>
</dbReference>
<dbReference type="InterPro" id="IPR013083">
    <property type="entry name" value="Znf_RING/FYVE/PHD"/>
</dbReference>
<dbReference type="Gene3D" id="3.30.40.10">
    <property type="entry name" value="Zinc/RING finger domain, C3HC4 (zinc finger)"/>
    <property type="match status" value="1"/>
</dbReference>
<dbReference type="InterPro" id="IPR000306">
    <property type="entry name" value="Znf_FYVE"/>
</dbReference>
<dbReference type="GO" id="GO:0008270">
    <property type="term" value="F:zinc ion binding"/>
    <property type="evidence" value="ECO:0007669"/>
    <property type="project" value="UniProtKB-KW"/>
</dbReference>
<dbReference type="GO" id="GO:0034271">
    <property type="term" value="C:phosphatidylinositol 3-kinase complex, class III, type I"/>
    <property type="evidence" value="ECO:0007669"/>
    <property type="project" value="TreeGrafter"/>
</dbReference>
<dbReference type="InterPro" id="IPR011009">
    <property type="entry name" value="Kinase-like_dom_sf"/>
</dbReference>
<dbReference type="InterPro" id="IPR017455">
    <property type="entry name" value="Znf_FYVE-rel"/>
</dbReference>
<dbReference type="GO" id="GO:0048015">
    <property type="term" value="P:phosphatidylinositol-mediated signaling"/>
    <property type="evidence" value="ECO:0007669"/>
    <property type="project" value="TreeGrafter"/>
</dbReference>
<dbReference type="GO" id="GO:0016303">
    <property type="term" value="F:1-phosphatidylinositol-3-kinase activity"/>
    <property type="evidence" value="ECO:0007669"/>
    <property type="project" value="TreeGrafter"/>
</dbReference>
<name>A0A6C0C1V7_9ZZZZ</name>
<dbReference type="InterPro" id="IPR015433">
    <property type="entry name" value="PI3/4_kinase"/>
</dbReference>
<evidence type="ECO:0000313" key="8">
    <source>
        <dbReference type="EMBL" id="QHS98380.1"/>
    </source>
</evidence>
<evidence type="ECO:0000259" key="6">
    <source>
        <dbReference type="PROSITE" id="PS50178"/>
    </source>
</evidence>
<keyword evidence="3" id="KW-0863">Zinc-finger</keyword>
<evidence type="ECO:0000256" key="5">
    <source>
        <dbReference type="ARBA" id="ARBA00022833"/>
    </source>
</evidence>
<dbReference type="SMART" id="SM00146">
    <property type="entry name" value="PI3Kc"/>
    <property type="match status" value="1"/>
</dbReference>
<keyword evidence="5" id="KW-0862">Zinc</keyword>
<dbReference type="SUPFAM" id="SSF57903">
    <property type="entry name" value="FYVE/PHD zinc finger"/>
    <property type="match status" value="1"/>
</dbReference>
<dbReference type="Gene3D" id="3.30.1010.10">
    <property type="entry name" value="Phosphatidylinositol 3-kinase Catalytic Subunit, Chain A, domain 4"/>
    <property type="match status" value="1"/>
</dbReference>
<evidence type="ECO:0000256" key="1">
    <source>
        <dbReference type="ARBA" id="ARBA00022679"/>
    </source>
</evidence>
<evidence type="ECO:0000256" key="4">
    <source>
        <dbReference type="ARBA" id="ARBA00022777"/>
    </source>
</evidence>
<dbReference type="AlphaFoldDB" id="A0A6C0C1V7"/>
<sequence>MEDLSVSIFIDNKTKKSTPISIPKRKPAIWIPDKKVNRCFKCNGNFNILKRKHHCRLCGRIFCSYCTKFTNKLNEFVNTTTPPQNFNSYYLSYINPMEYFESIRLCHNCYNDLGIIDKSELYIILFSNVQCTINKLLQMRSVCKEWCSSINYILTTFRSIQYKLPSQKYSKLEKTILWNHRFEFYKHYYWISKCLTANNDKSENEKKKLIEYYISSKKFYKCKHLLCRSGCRNICLSQNLLELCFYSDIKNPYLEQFIKIELKGKNKNFLLYLMPWLIEIIKKNIEIGWEIITECIQDDELAYLFYFETKFYTNTLSTNKELKEIIYKFNLHIHESLRNDLRKTDEFVKFIRLLIESKQVEQEILVSDWFRQNKQVKMPWNPKLICTNIDIKNIKILTSQSRPHVVPFILKGGSIINILVKNEDLRKDKLTMYVSKWVSIICHDLVKMKTYNVLTYDTDYGWIEMIPNVKTLYELHYVDNLSLTNYLMDNNPNIKVSNLRENFINTCAGSCVLCYILGVGDRHQENILITKQGELINVDFSYLLGDDPKHVQCEMKITKDMLDMLGGINSANFVKFKSKCINVYKKIRKHSSLWFLLLSYMAFNEPNIDKFYGKYDRIKEHVIERLVPGEFDDESSMQIVEIVNKSSNEGYISKVSDWSHHVANKAKEWGEMFDFSE</sequence>
<keyword evidence="1" id="KW-0808">Transferase</keyword>
<dbReference type="Pfam" id="PF01363">
    <property type="entry name" value="FYVE"/>
    <property type="match status" value="1"/>
</dbReference>
<feature type="domain" description="FYVE-type" evidence="6">
    <location>
        <begin position="33"/>
        <end position="114"/>
    </location>
</feature>
<dbReference type="PANTHER" id="PTHR10048:SF7">
    <property type="entry name" value="PHOSPHATIDYLINOSITOL 3-KINASE CATALYTIC SUBUNIT TYPE 3"/>
    <property type="match status" value="1"/>
</dbReference>
<dbReference type="GO" id="GO:0005768">
    <property type="term" value="C:endosome"/>
    <property type="evidence" value="ECO:0007669"/>
    <property type="project" value="TreeGrafter"/>
</dbReference>
<reference evidence="8" key="1">
    <citation type="journal article" date="2020" name="Nature">
        <title>Giant virus diversity and host interactions through global metagenomics.</title>
        <authorList>
            <person name="Schulz F."/>
            <person name="Roux S."/>
            <person name="Paez-Espino D."/>
            <person name="Jungbluth S."/>
            <person name="Walsh D.A."/>
            <person name="Denef V.J."/>
            <person name="McMahon K.D."/>
            <person name="Konstantinidis K.T."/>
            <person name="Eloe-Fadrosh E.A."/>
            <person name="Kyrpides N.C."/>
            <person name="Woyke T."/>
        </authorList>
    </citation>
    <scope>NUCLEOTIDE SEQUENCE</scope>
    <source>
        <strain evidence="8">GVMAG-M-3300020185-18</strain>
    </source>
</reference>
<organism evidence="8">
    <name type="scientific">viral metagenome</name>
    <dbReference type="NCBI Taxonomy" id="1070528"/>
    <lineage>
        <taxon>unclassified sequences</taxon>
        <taxon>metagenomes</taxon>
        <taxon>organismal metagenomes</taxon>
    </lineage>
</organism>
<dbReference type="Gene3D" id="1.10.1070.11">
    <property type="entry name" value="Phosphatidylinositol 3-/4-kinase, catalytic domain"/>
    <property type="match status" value="1"/>
</dbReference>
<dbReference type="GO" id="GO:0034272">
    <property type="term" value="C:phosphatidylinositol 3-kinase complex, class III, type II"/>
    <property type="evidence" value="ECO:0007669"/>
    <property type="project" value="TreeGrafter"/>
</dbReference>
<dbReference type="SUPFAM" id="SSF56112">
    <property type="entry name" value="Protein kinase-like (PK-like)"/>
    <property type="match status" value="1"/>
</dbReference>
<accession>A0A6C0C1V7</accession>
<dbReference type="GO" id="GO:0000045">
    <property type="term" value="P:autophagosome assembly"/>
    <property type="evidence" value="ECO:0007669"/>
    <property type="project" value="TreeGrafter"/>
</dbReference>
<dbReference type="PROSITE" id="PS00916">
    <property type="entry name" value="PI3_4_KINASE_2"/>
    <property type="match status" value="1"/>
</dbReference>
<keyword evidence="2" id="KW-0479">Metal-binding</keyword>
<protein>
    <recommendedName>
        <fullName evidence="9">FYVE-type domain-containing protein</fullName>
    </recommendedName>
</protein>
<dbReference type="InterPro" id="IPR036940">
    <property type="entry name" value="PI3/4_kinase_cat_sf"/>
</dbReference>
<feature type="domain" description="PI3K/PI4K catalytic" evidence="7">
    <location>
        <begin position="390"/>
        <end position="651"/>
    </location>
</feature>
<dbReference type="EMBL" id="MN739316">
    <property type="protein sequence ID" value="QHS98380.1"/>
    <property type="molecule type" value="Genomic_DNA"/>
</dbReference>
<dbReference type="Pfam" id="PF00454">
    <property type="entry name" value="PI3_PI4_kinase"/>
    <property type="match status" value="1"/>
</dbReference>
<evidence type="ECO:0000256" key="3">
    <source>
        <dbReference type="ARBA" id="ARBA00022771"/>
    </source>
</evidence>